<dbReference type="GO" id="GO:0019264">
    <property type="term" value="P:glycine biosynthetic process from serine"/>
    <property type="evidence" value="ECO:0007669"/>
    <property type="project" value="TreeGrafter"/>
</dbReference>
<keyword evidence="2" id="KW-0663">Pyridoxal phosphate</keyword>
<accession>A0A3Q0SCN0</accession>
<keyword evidence="3" id="KW-1133">Transmembrane helix</keyword>
<dbReference type="InterPro" id="IPR049943">
    <property type="entry name" value="Ser_HO-MeTrfase-like"/>
</dbReference>
<evidence type="ECO:0000256" key="1">
    <source>
        <dbReference type="ARBA" id="ARBA00001933"/>
    </source>
</evidence>
<dbReference type="GO" id="GO:0035999">
    <property type="term" value="P:tetrahydrofolate interconversion"/>
    <property type="evidence" value="ECO:0007669"/>
    <property type="project" value="UniProtKB-UniPathway"/>
</dbReference>
<name>A0A3Q0SCN0_AMPCI</name>
<reference evidence="5" key="2">
    <citation type="submission" date="2025-09" db="UniProtKB">
        <authorList>
            <consortium name="Ensembl"/>
        </authorList>
    </citation>
    <scope>IDENTIFICATION</scope>
</reference>
<evidence type="ECO:0000259" key="4">
    <source>
        <dbReference type="Pfam" id="PF00464"/>
    </source>
</evidence>
<sequence length="196" mass="21957">MESADSTADNRPWTGQESLAQDDPEMWDLLQKEKDRQLCVCLCVFSSQNFCSQAALEALGSCLNNKYSEGYPGRRYYGAAEVVDQIELLCQKQALEAFDLDPAQWGVYAKLHSGSPASFATYTAVLNPRDQIMGLDLPDSKWLLFSCLCNTPWILFVFIWTHTVLKKISTLSYLHTGRVIGSVKCFSQKCGNAKSF</sequence>
<feature type="transmembrane region" description="Helical" evidence="3">
    <location>
        <begin position="142"/>
        <end position="165"/>
    </location>
</feature>
<dbReference type="UniPathway" id="UPA00193"/>
<dbReference type="InterPro" id="IPR039429">
    <property type="entry name" value="SHMT-like_dom"/>
</dbReference>
<dbReference type="GO" id="GO:0004372">
    <property type="term" value="F:glycine hydroxymethyltransferase activity"/>
    <property type="evidence" value="ECO:0007669"/>
    <property type="project" value="TreeGrafter"/>
</dbReference>
<keyword evidence="3" id="KW-0812">Transmembrane</keyword>
<dbReference type="STRING" id="61819.ENSACIP00000020667"/>
<keyword evidence="6" id="KW-1185">Reference proteome</keyword>
<organism evidence="5 6">
    <name type="scientific">Amphilophus citrinellus</name>
    <name type="common">Midas cichlid</name>
    <name type="synonym">Cichlasoma citrinellum</name>
    <dbReference type="NCBI Taxonomy" id="61819"/>
    <lineage>
        <taxon>Eukaryota</taxon>
        <taxon>Metazoa</taxon>
        <taxon>Chordata</taxon>
        <taxon>Craniata</taxon>
        <taxon>Vertebrata</taxon>
        <taxon>Euteleostomi</taxon>
        <taxon>Actinopterygii</taxon>
        <taxon>Neopterygii</taxon>
        <taxon>Teleostei</taxon>
        <taxon>Neoteleostei</taxon>
        <taxon>Acanthomorphata</taxon>
        <taxon>Ovalentaria</taxon>
        <taxon>Cichlomorphae</taxon>
        <taxon>Cichliformes</taxon>
        <taxon>Cichlidae</taxon>
        <taxon>New World cichlids</taxon>
        <taxon>Cichlasomatinae</taxon>
        <taxon>Heroini</taxon>
        <taxon>Amphilophus</taxon>
    </lineage>
</organism>
<dbReference type="InterPro" id="IPR015421">
    <property type="entry name" value="PyrdxlP-dep_Trfase_major"/>
</dbReference>
<dbReference type="AlphaFoldDB" id="A0A3Q0SCN0"/>
<evidence type="ECO:0000313" key="6">
    <source>
        <dbReference type="Proteomes" id="UP000261340"/>
    </source>
</evidence>
<dbReference type="Gene3D" id="3.40.640.10">
    <property type="entry name" value="Type I PLP-dependent aspartate aminotransferase-like (Major domain)"/>
    <property type="match status" value="1"/>
</dbReference>
<dbReference type="InterPro" id="IPR015424">
    <property type="entry name" value="PyrdxlP-dep_Trfase"/>
</dbReference>
<proteinExistence type="predicted"/>
<dbReference type="Pfam" id="PF00464">
    <property type="entry name" value="SHMT"/>
    <property type="match status" value="1"/>
</dbReference>
<evidence type="ECO:0000256" key="2">
    <source>
        <dbReference type="ARBA" id="ARBA00022898"/>
    </source>
</evidence>
<protein>
    <submittedName>
        <fullName evidence="5">Serine hydroxymethyltransferase 2 (mitochondrial)</fullName>
    </submittedName>
</protein>
<dbReference type="GO" id="GO:0005739">
    <property type="term" value="C:mitochondrion"/>
    <property type="evidence" value="ECO:0007669"/>
    <property type="project" value="TreeGrafter"/>
</dbReference>
<dbReference type="GO" id="GO:0030170">
    <property type="term" value="F:pyridoxal phosphate binding"/>
    <property type="evidence" value="ECO:0007669"/>
    <property type="project" value="TreeGrafter"/>
</dbReference>
<keyword evidence="3" id="KW-0472">Membrane</keyword>
<dbReference type="SUPFAM" id="SSF53383">
    <property type="entry name" value="PLP-dependent transferases"/>
    <property type="match status" value="1"/>
</dbReference>
<comment type="cofactor">
    <cofactor evidence="1">
        <name>pyridoxal 5'-phosphate</name>
        <dbReference type="ChEBI" id="CHEBI:597326"/>
    </cofactor>
</comment>
<dbReference type="PANTHER" id="PTHR11680">
    <property type="entry name" value="SERINE HYDROXYMETHYLTRANSFERASE"/>
    <property type="match status" value="1"/>
</dbReference>
<evidence type="ECO:0000256" key="3">
    <source>
        <dbReference type="SAM" id="Phobius"/>
    </source>
</evidence>
<dbReference type="PANTHER" id="PTHR11680:SF28">
    <property type="entry name" value="SERINE HYDROXYMETHYLTRANSFERASE, MITOCHONDRIAL"/>
    <property type="match status" value="1"/>
</dbReference>
<dbReference type="Ensembl" id="ENSACIT00000021205.1">
    <property type="protein sequence ID" value="ENSACIP00000020667.1"/>
    <property type="gene ID" value="ENSACIG00000016040.1"/>
</dbReference>
<dbReference type="GeneTree" id="ENSGT00390000002762"/>
<reference evidence="5" key="1">
    <citation type="submission" date="2025-08" db="UniProtKB">
        <authorList>
            <consortium name="Ensembl"/>
        </authorList>
    </citation>
    <scope>IDENTIFICATION</scope>
</reference>
<dbReference type="Proteomes" id="UP000261340">
    <property type="component" value="Unplaced"/>
</dbReference>
<evidence type="ECO:0000313" key="5">
    <source>
        <dbReference type="Ensembl" id="ENSACIP00000020667.1"/>
    </source>
</evidence>
<feature type="domain" description="Serine hydroxymethyltransferase-like" evidence="4">
    <location>
        <begin position="19"/>
        <end position="159"/>
    </location>
</feature>